<evidence type="ECO:0000313" key="2">
    <source>
        <dbReference type="Proteomes" id="UP000824782"/>
    </source>
</evidence>
<accession>A0AAV7B6K9</accession>
<proteinExistence type="predicted"/>
<evidence type="ECO:0000313" key="1">
    <source>
        <dbReference type="EMBL" id="KAG8568152.1"/>
    </source>
</evidence>
<organism evidence="1 2">
    <name type="scientific">Engystomops pustulosus</name>
    <name type="common">Tungara frog</name>
    <name type="synonym">Physalaemus pustulosus</name>
    <dbReference type="NCBI Taxonomy" id="76066"/>
    <lineage>
        <taxon>Eukaryota</taxon>
        <taxon>Metazoa</taxon>
        <taxon>Chordata</taxon>
        <taxon>Craniata</taxon>
        <taxon>Vertebrata</taxon>
        <taxon>Euteleostomi</taxon>
        <taxon>Amphibia</taxon>
        <taxon>Batrachia</taxon>
        <taxon>Anura</taxon>
        <taxon>Neobatrachia</taxon>
        <taxon>Hyloidea</taxon>
        <taxon>Leptodactylidae</taxon>
        <taxon>Leiuperinae</taxon>
        <taxon>Engystomops</taxon>
    </lineage>
</organism>
<reference evidence="1" key="1">
    <citation type="thesis" date="2020" institute="ProQuest LLC" country="789 East Eisenhower Parkway, Ann Arbor, MI, USA">
        <title>Comparative Genomics and Chromosome Evolution.</title>
        <authorList>
            <person name="Mudd A.B."/>
        </authorList>
    </citation>
    <scope>NUCLEOTIDE SEQUENCE</scope>
    <source>
        <strain evidence="1">237g6f4</strain>
        <tissue evidence="1">Blood</tissue>
    </source>
</reference>
<sequence>MPTASTMIEQDTTSYISMRSSVTLASGSAVTAQDTASYTSMRSCMMRQQTTSDMSMESMLTEQDTTSSVTQQETISDMPTGSTMIEQDSTSYISMRSSVTGQVTPSWLQDKCKDICTDCKCITNKDLFSHETQITTSDSGIWSMSRDLHSDCSYLYTNDEKIERKHLHSNCSEIYTSGGQTVSSQSDSECSDIYTSGNGFYSGLAESSEEKVLHSQAPSIDSHALYSDIYTNISRQDSATCPQEQQHLLNQ</sequence>
<protein>
    <submittedName>
        <fullName evidence="1">Uncharacterized protein</fullName>
    </submittedName>
</protein>
<dbReference type="AlphaFoldDB" id="A0AAV7B6K9"/>
<dbReference type="Proteomes" id="UP000824782">
    <property type="component" value="Unassembled WGS sequence"/>
</dbReference>
<dbReference type="EMBL" id="WNYA01000006">
    <property type="protein sequence ID" value="KAG8568152.1"/>
    <property type="molecule type" value="Genomic_DNA"/>
</dbReference>
<comment type="caution">
    <text evidence="1">The sequence shown here is derived from an EMBL/GenBank/DDBJ whole genome shotgun (WGS) entry which is preliminary data.</text>
</comment>
<gene>
    <name evidence="1" type="ORF">GDO81_013905</name>
</gene>
<keyword evidence="2" id="KW-1185">Reference proteome</keyword>
<name>A0AAV7B6K9_ENGPU</name>